<dbReference type="EMBL" id="RXLR01000017">
    <property type="protein sequence ID" value="TDH20195.1"/>
    <property type="molecule type" value="Genomic_DNA"/>
</dbReference>
<dbReference type="RefSeq" id="WP_078335231.1">
    <property type="nucleotide sequence ID" value="NZ_MAFQ01000010.1"/>
</dbReference>
<evidence type="ECO:0000256" key="1">
    <source>
        <dbReference type="SAM" id="Phobius"/>
    </source>
</evidence>
<reference evidence="2" key="1">
    <citation type="submission" date="2018-12" db="EMBL/GenBank/DDBJ databases">
        <authorList>
            <person name="Behra P.R.K."/>
            <person name="Das S."/>
            <person name="Pettersson B.M.F."/>
            <person name="Shirreff L."/>
            <person name="Ducote T."/>
            <person name="Jacobsson K.-G."/>
            <person name="Ennis D.G."/>
            <person name="Kirsebom L.A."/>
        </authorList>
    </citation>
    <scope>NUCLEOTIDE SEQUENCE</scope>
    <source>
        <strain evidence="2">DSM 45524</strain>
    </source>
</reference>
<keyword evidence="1" id="KW-1133">Transmembrane helix</keyword>
<evidence type="ECO:0000313" key="5">
    <source>
        <dbReference type="Proteomes" id="UP000295627"/>
    </source>
</evidence>
<reference evidence="4 5" key="2">
    <citation type="journal article" date="2019" name="Sci. Rep.">
        <title>Extended insight into the Mycobacterium chelonae-abscessus complex through whole genome sequencing of Mycobacterium salmoniphilum outbreak and Mycobacterium salmoniphilum-like strains.</title>
        <authorList>
            <person name="Behra P.R.K."/>
            <person name="Das S."/>
            <person name="Pettersson B.M.F."/>
            <person name="Shirreff L."/>
            <person name="DuCote T."/>
            <person name="Jacobsson K.G."/>
            <person name="Ennis D.G."/>
            <person name="Kirsebom L.A."/>
        </authorList>
    </citation>
    <scope>NUCLEOTIDE SEQUENCE [LARGE SCALE GENOMIC DNA]</scope>
    <source>
        <strain evidence="3 4">CCUG 63697</strain>
        <strain evidence="2 5">DSM 45524</strain>
    </source>
</reference>
<proteinExistence type="predicted"/>
<keyword evidence="1" id="KW-0812">Transmembrane</keyword>
<feature type="transmembrane region" description="Helical" evidence="1">
    <location>
        <begin position="35"/>
        <end position="56"/>
    </location>
</feature>
<evidence type="ECO:0000313" key="2">
    <source>
        <dbReference type="EMBL" id="TDH20195.1"/>
    </source>
</evidence>
<protein>
    <submittedName>
        <fullName evidence="3">Putative membrane protein</fullName>
    </submittedName>
</protein>
<dbReference type="PANTHER" id="PTHR42305:SF1">
    <property type="entry name" value="MEMBRANE PROTEIN RV1733C-RELATED"/>
    <property type="match status" value="1"/>
</dbReference>
<gene>
    <name evidence="3" type="ORF">CCUG63697_03233</name>
    <name evidence="2" type="ORF">EJ571_15490</name>
</gene>
<evidence type="ECO:0000313" key="4">
    <source>
        <dbReference type="Proteomes" id="UP000295165"/>
    </source>
</evidence>
<keyword evidence="1" id="KW-0472">Membrane</keyword>
<accession>A0A4R8QYR3</accession>
<name>A0A4R8QYR3_9MYCO</name>
<sequence length="197" mass="21614">MNVLVFGYWQVLLIRLFRRHPLVRGCDRAEAMVQLLGWLSVLVMLSVAGAAGTALYDAGSRSSSEQLHSRHQVQAVAIGESHAVAPRYSAVVLVPARWNVGAVEHHDTVRYGADLNTGDRFPIWVDSTGRSVSAPTSRTDAAADAIVGAVLLWTAVTSLVVGAVGWTLRRIQRIRYARWESDFDALVDRGGRRKSDH</sequence>
<evidence type="ECO:0000313" key="3">
    <source>
        <dbReference type="EMBL" id="TDZ48704.1"/>
    </source>
</evidence>
<dbReference type="PANTHER" id="PTHR42305">
    <property type="entry name" value="MEMBRANE PROTEIN RV1733C-RELATED"/>
    <property type="match status" value="1"/>
</dbReference>
<dbReference type="InterPro" id="IPR039708">
    <property type="entry name" value="MT1774/Rv1733c-like"/>
</dbReference>
<feature type="transmembrane region" description="Helical" evidence="1">
    <location>
        <begin position="145"/>
        <end position="168"/>
    </location>
</feature>
<organism evidence="3 4">
    <name type="scientific">Mycobacteroides franklinii</name>
    <dbReference type="NCBI Taxonomy" id="948102"/>
    <lineage>
        <taxon>Bacteria</taxon>
        <taxon>Bacillati</taxon>
        <taxon>Actinomycetota</taxon>
        <taxon>Actinomycetes</taxon>
        <taxon>Mycobacteriales</taxon>
        <taxon>Mycobacteriaceae</taxon>
        <taxon>Mycobacteroides</taxon>
    </lineage>
</organism>
<comment type="caution">
    <text evidence="3">The sequence shown here is derived from an EMBL/GenBank/DDBJ whole genome shotgun (WGS) entry which is preliminary data.</text>
</comment>
<dbReference type="Proteomes" id="UP000295627">
    <property type="component" value="Unassembled WGS sequence"/>
</dbReference>
<dbReference type="EMBL" id="PECC01000028">
    <property type="protein sequence ID" value="TDZ48704.1"/>
    <property type="molecule type" value="Genomic_DNA"/>
</dbReference>
<dbReference type="Proteomes" id="UP000295165">
    <property type="component" value="Unassembled WGS sequence"/>
</dbReference>
<dbReference type="AlphaFoldDB" id="A0A4R8QYR3"/>
<keyword evidence="4" id="KW-1185">Reference proteome</keyword>